<name>A0A0J7KWT7_LASNI</name>
<dbReference type="InterPro" id="IPR013783">
    <property type="entry name" value="Ig-like_fold"/>
</dbReference>
<dbReference type="EMBL" id="LBMM01002481">
    <property type="protein sequence ID" value="KMQ94766.1"/>
    <property type="molecule type" value="Genomic_DNA"/>
</dbReference>
<dbReference type="PANTHER" id="PTHR23053:SF0">
    <property type="entry name" value="HYDROCEPHALUS-INDUCING PROTEIN HOMOLOG"/>
    <property type="match status" value="1"/>
</dbReference>
<dbReference type="GO" id="GO:0003341">
    <property type="term" value="P:cilium movement"/>
    <property type="evidence" value="ECO:0007669"/>
    <property type="project" value="TreeGrafter"/>
</dbReference>
<keyword evidence="3" id="KW-0963">Cytoplasm</keyword>
<organism evidence="7 8">
    <name type="scientific">Lasius niger</name>
    <name type="common">Black garden ant</name>
    <dbReference type="NCBI Taxonomy" id="67767"/>
    <lineage>
        <taxon>Eukaryota</taxon>
        <taxon>Metazoa</taxon>
        <taxon>Ecdysozoa</taxon>
        <taxon>Arthropoda</taxon>
        <taxon>Hexapoda</taxon>
        <taxon>Insecta</taxon>
        <taxon>Pterygota</taxon>
        <taxon>Neoptera</taxon>
        <taxon>Endopterygota</taxon>
        <taxon>Hymenoptera</taxon>
        <taxon>Apocrita</taxon>
        <taxon>Aculeata</taxon>
        <taxon>Formicoidea</taxon>
        <taxon>Formicidae</taxon>
        <taxon>Formicinae</taxon>
        <taxon>Lasius</taxon>
        <taxon>Lasius</taxon>
    </lineage>
</organism>
<keyword evidence="5" id="KW-0966">Cell projection</keyword>
<keyword evidence="4" id="KW-0969">Cilium</keyword>
<feature type="domain" description="HYDIN/VesB/CFA65-like Ig-like" evidence="6">
    <location>
        <begin position="208"/>
        <end position="300"/>
    </location>
</feature>
<dbReference type="GO" id="GO:0005930">
    <property type="term" value="C:axoneme"/>
    <property type="evidence" value="ECO:0007669"/>
    <property type="project" value="TreeGrafter"/>
</dbReference>
<dbReference type="Pfam" id="PF22544">
    <property type="entry name" value="HYDIN_VesB_CFA65-like_Ig"/>
    <property type="match status" value="1"/>
</dbReference>
<dbReference type="PaxDb" id="67767-A0A0J7KWT7"/>
<gene>
    <name evidence="7" type="ORF">RF55_5064</name>
</gene>
<evidence type="ECO:0000256" key="2">
    <source>
        <dbReference type="ARBA" id="ARBA00004496"/>
    </source>
</evidence>
<evidence type="ECO:0000256" key="3">
    <source>
        <dbReference type="ARBA" id="ARBA00022490"/>
    </source>
</evidence>
<keyword evidence="8" id="KW-1185">Reference proteome</keyword>
<dbReference type="Gene3D" id="2.60.40.10">
    <property type="entry name" value="Immunoglobulins"/>
    <property type="match status" value="2"/>
</dbReference>
<dbReference type="PANTHER" id="PTHR23053">
    <property type="entry name" value="DLEC1 DELETED IN LUNG AND ESOPHAGEAL CANCER 1"/>
    <property type="match status" value="1"/>
</dbReference>
<dbReference type="InterPro" id="IPR053879">
    <property type="entry name" value="HYDIN_VesB_CFA65-like_Ig"/>
</dbReference>
<dbReference type="InterPro" id="IPR033305">
    <property type="entry name" value="Hydin-like"/>
</dbReference>
<dbReference type="STRING" id="67767.A0A0J7KWT7"/>
<dbReference type="AlphaFoldDB" id="A0A0J7KWT7"/>
<sequence length="470" mass="54659">MDEKKRSLTTCYPIIHNSVEIFVVLTGIKSCDQREQKYDMTPSEYIKQMLMSTQERIDYLLKPGRSINVRPLYDNCESECFKATPRIVLFQQFVPGNVYNMMLTIRNVTKLYNIHEFNPEFPFLNVTSQMSRHLKISRYPDPFFSVEYQGSNYSTIVAPGLVHVYNVRFNPAEKRDYEYRIEFVNDTEIFAVPVIGQINIVLAIGPRPILDIPDQIEIPATAVKIPSSKTILVRNVGDMPAIFNFCSDNPCFSVEPSKGILEEEETMQLTANFLSEKSGEFKANLFLNYELGEKLCLTLRSLAINCTIRIDRGSVRMENTYLGLSRSKLLTIHNRSDYVVRFQWMCFRDKKADIQRKEEYKTLFQLVHNMEMVRRVSLVHYNICLPDIHELVCQRIYTDEIASLMNENFHYNHMSFLLMPEKGEIWPQSSADITVFFRAMEVGEISSVAYLEVTGREDRIPLRLQKKKLA</sequence>
<proteinExistence type="predicted"/>
<evidence type="ECO:0000313" key="7">
    <source>
        <dbReference type="EMBL" id="KMQ94766.1"/>
    </source>
</evidence>
<dbReference type="Proteomes" id="UP000036403">
    <property type="component" value="Unassembled WGS sequence"/>
</dbReference>
<evidence type="ECO:0000256" key="1">
    <source>
        <dbReference type="ARBA" id="ARBA00004138"/>
    </source>
</evidence>
<protein>
    <submittedName>
        <fullName evidence="7">Hydrocephalus-inducing-like protein</fullName>
    </submittedName>
</protein>
<evidence type="ECO:0000256" key="5">
    <source>
        <dbReference type="ARBA" id="ARBA00023273"/>
    </source>
</evidence>
<comment type="caution">
    <text evidence="7">The sequence shown here is derived from an EMBL/GenBank/DDBJ whole genome shotgun (WGS) entry which is preliminary data.</text>
</comment>
<accession>A0A0J7KWT7</accession>
<evidence type="ECO:0000256" key="4">
    <source>
        <dbReference type="ARBA" id="ARBA00023069"/>
    </source>
</evidence>
<reference evidence="7 8" key="1">
    <citation type="submission" date="2015-04" db="EMBL/GenBank/DDBJ databases">
        <title>Lasius niger genome sequencing.</title>
        <authorList>
            <person name="Konorov E.A."/>
            <person name="Nikitin M.A."/>
            <person name="Kirill M.V."/>
            <person name="Chang P."/>
        </authorList>
    </citation>
    <scope>NUCLEOTIDE SEQUENCE [LARGE SCALE GENOMIC DNA]</scope>
    <source>
        <tissue evidence="7">Whole</tissue>
    </source>
</reference>
<dbReference type="GO" id="GO:1904158">
    <property type="term" value="P:axonemal central apparatus assembly"/>
    <property type="evidence" value="ECO:0007669"/>
    <property type="project" value="TreeGrafter"/>
</dbReference>
<dbReference type="OrthoDB" id="442692at2759"/>
<evidence type="ECO:0000259" key="6">
    <source>
        <dbReference type="Pfam" id="PF22544"/>
    </source>
</evidence>
<comment type="subcellular location">
    <subcellularLocation>
        <location evidence="1">Cell projection</location>
        <location evidence="1">Cilium</location>
    </subcellularLocation>
    <subcellularLocation>
        <location evidence="2">Cytoplasm</location>
    </subcellularLocation>
</comment>
<evidence type="ECO:0000313" key="8">
    <source>
        <dbReference type="Proteomes" id="UP000036403"/>
    </source>
</evidence>